<reference evidence="2 3" key="1">
    <citation type="submission" date="2018-08" db="EMBL/GenBank/DDBJ databases">
        <title>Genetic Globetrotter - A new plasmid hitch-hiking vast phylogenetic and geographic distances.</title>
        <authorList>
            <person name="Vollmers J."/>
            <person name="Petersen J."/>
        </authorList>
    </citation>
    <scope>NUCLEOTIDE SEQUENCE [LARGE SCALE GENOMIC DNA]</scope>
    <source>
        <strain evidence="2 3">DSM 26383</strain>
    </source>
</reference>
<evidence type="ECO:0000313" key="2">
    <source>
        <dbReference type="EMBL" id="QEW26746.1"/>
    </source>
</evidence>
<proteinExistence type="predicted"/>
<evidence type="ECO:0000313" key="3">
    <source>
        <dbReference type="Proteomes" id="UP000325785"/>
    </source>
</evidence>
<feature type="coiled-coil region" evidence="1">
    <location>
        <begin position="128"/>
        <end position="158"/>
    </location>
</feature>
<keyword evidence="1" id="KW-0175">Coiled coil</keyword>
<dbReference type="AlphaFoldDB" id="A0A5P3AD95"/>
<organism evidence="2 3">
    <name type="scientific">Roseovarius indicus</name>
    <dbReference type="NCBI Taxonomy" id="540747"/>
    <lineage>
        <taxon>Bacteria</taxon>
        <taxon>Pseudomonadati</taxon>
        <taxon>Pseudomonadota</taxon>
        <taxon>Alphaproteobacteria</taxon>
        <taxon>Rhodobacterales</taxon>
        <taxon>Roseobacteraceae</taxon>
        <taxon>Roseovarius</taxon>
    </lineage>
</organism>
<dbReference type="Proteomes" id="UP000325785">
    <property type="component" value="Chromosome"/>
</dbReference>
<protein>
    <recommendedName>
        <fullName evidence="4">Sialate O-acetylesterase domain-containing protein</fullName>
    </recommendedName>
</protein>
<sequence>MATSTVNVTGTITAPGGSALTSGTVYFTLTKWDVDTNQDELLWKSTVSAVINASGEIDVDLWPNSRGGTASRYYVEIAGETVAGSFRLPLGYISIPQAGAPHNLEDLLLAGEPAPSAVYVGIITEAQYDDIRTAVEEAELARNDAQEAQALAEAARDAAILGVPDVYEDTTAGLAGTSDGDYFTIPSTDPDGYLDLYLNDGGSAVLQRSYATLTGAEIKTALFAEDNTNNFDDDYREKLDSATFNATVPRFAYLDAKKVVVDEDGYVIEIVRDYYIEDADGARDRNPVDAITLPRFGFSDAEEVTLGSDGEVLRVSRTYTVETSDGQRQLGYVYTIPRAVYADAEAIEVGSDGAIVKIDRPFVSETAEGVRDRRLTVVVPALGYPDAEAVEVDADGNIVAINRGRVDWRGASYIGRNAYPEMQFDGTGDIGWYDPDDVLLVFPIWGQSKAKGINGDADALISTTATYSGSALMPSYGVHVEGRRFAGVADLVETAEYGCRETPLSALVNHYIRDVNAAVSVEPQVLGFIAAQTAQPYSNIKRGSAVGVDLLNGLRDAQRYAASIGKVAICPSLFINHGQNATDGQGGIDRYIAAMKQAQKWFAGACRNILGQADEPTFIMTQIDAGNIRDIGDANFYLDSTSRAQRLLARTPGFTLALNEGHLPLGTDGLHCTNEGYYLQGMSWARAAFREINGIGNQAMIVTDAQWRSTTILDLEVHVPDEGDVEIDASDISPAFAASIDTQSGIMVADSSGSIAKANFSVSIIDPSATGPANGTVNGRWIRITFSSAPADIVQWTTSMRGDANGLGRSHIASVNTFTPIHTLPSGFDDRDWLCADHGVLPALT</sequence>
<evidence type="ECO:0008006" key="4">
    <source>
        <dbReference type="Google" id="ProtNLM"/>
    </source>
</evidence>
<dbReference type="KEGG" id="rid:RIdsm_02548"/>
<dbReference type="EMBL" id="CP031598">
    <property type="protein sequence ID" value="QEW26746.1"/>
    <property type="molecule type" value="Genomic_DNA"/>
</dbReference>
<accession>A0A5P3AD95</accession>
<dbReference type="RefSeq" id="WP_143100341.1">
    <property type="nucleotide sequence ID" value="NZ_CP031598.1"/>
</dbReference>
<gene>
    <name evidence="2" type="ORF">RIdsm_02548</name>
</gene>
<evidence type="ECO:0000256" key="1">
    <source>
        <dbReference type="SAM" id="Coils"/>
    </source>
</evidence>
<name>A0A5P3AD95_9RHOB</name>
<dbReference type="OrthoDB" id="7866049at2"/>